<reference evidence="2" key="2">
    <citation type="submission" date="2021-04" db="EMBL/GenBank/DDBJ databases">
        <authorList>
            <person name="Gilroy R."/>
        </authorList>
    </citation>
    <scope>NUCLEOTIDE SEQUENCE</scope>
    <source>
        <strain evidence="2">ChiGjej4B4-7305</strain>
    </source>
</reference>
<evidence type="ECO:0000313" key="3">
    <source>
        <dbReference type="Proteomes" id="UP000824037"/>
    </source>
</evidence>
<organism evidence="2 3">
    <name type="scientific">Candidatus Ruania gallistercoris</name>
    <dbReference type="NCBI Taxonomy" id="2838746"/>
    <lineage>
        <taxon>Bacteria</taxon>
        <taxon>Bacillati</taxon>
        <taxon>Actinomycetota</taxon>
        <taxon>Actinomycetes</taxon>
        <taxon>Micrococcales</taxon>
        <taxon>Ruaniaceae</taxon>
        <taxon>Ruania</taxon>
    </lineage>
</organism>
<comment type="caution">
    <text evidence="2">The sequence shown here is derived from an EMBL/GenBank/DDBJ whole genome shotgun (WGS) entry which is preliminary data.</text>
</comment>
<feature type="region of interest" description="Disordered" evidence="1">
    <location>
        <begin position="147"/>
        <end position="185"/>
    </location>
</feature>
<dbReference type="AlphaFoldDB" id="A0A9D2EHR8"/>
<evidence type="ECO:0000313" key="2">
    <source>
        <dbReference type="EMBL" id="HIZ37316.1"/>
    </source>
</evidence>
<gene>
    <name evidence="2" type="ORF">H9815_16185</name>
</gene>
<proteinExistence type="predicted"/>
<name>A0A9D2EHR8_9MICO</name>
<feature type="compositionally biased region" description="Basic and acidic residues" evidence="1">
    <location>
        <begin position="176"/>
        <end position="185"/>
    </location>
</feature>
<dbReference type="EMBL" id="DXBY01000278">
    <property type="protein sequence ID" value="HIZ37316.1"/>
    <property type="molecule type" value="Genomic_DNA"/>
</dbReference>
<reference evidence="2" key="1">
    <citation type="journal article" date="2021" name="PeerJ">
        <title>Extensive microbial diversity within the chicken gut microbiome revealed by metagenomics and culture.</title>
        <authorList>
            <person name="Gilroy R."/>
            <person name="Ravi A."/>
            <person name="Getino M."/>
            <person name="Pursley I."/>
            <person name="Horton D.L."/>
            <person name="Alikhan N.F."/>
            <person name="Baker D."/>
            <person name="Gharbi K."/>
            <person name="Hall N."/>
            <person name="Watson M."/>
            <person name="Adriaenssens E.M."/>
            <person name="Foster-Nyarko E."/>
            <person name="Jarju S."/>
            <person name="Secka A."/>
            <person name="Antonio M."/>
            <person name="Oren A."/>
            <person name="Chaudhuri R.R."/>
            <person name="La Ragione R."/>
            <person name="Hildebrand F."/>
            <person name="Pallen M.J."/>
        </authorList>
    </citation>
    <scope>NUCLEOTIDE SEQUENCE</scope>
    <source>
        <strain evidence="2">ChiGjej4B4-7305</strain>
    </source>
</reference>
<evidence type="ECO:0000256" key="1">
    <source>
        <dbReference type="SAM" id="MobiDB-lite"/>
    </source>
</evidence>
<accession>A0A9D2EHR8</accession>
<sequence length="185" mass="19624">MTYEAAALWHTLTLDGAIRWFDLPSAPRTLFAGVLFAAPGMPPSLHTGVWAGPITVDLTALPSRPEAPAGDVDLVVETSIAVQGGPFGPRGPEDHPSLVAEHGVRLAAGWVRMRVAATGRETAYDEAVEEAVEHYVIQVWPEEPSATVNLSTGERPETSGPVAPATDSGVRVEPVAVRDHRPIRG</sequence>
<dbReference type="Proteomes" id="UP000824037">
    <property type="component" value="Unassembled WGS sequence"/>
</dbReference>
<protein>
    <submittedName>
        <fullName evidence="2">Uncharacterized protein</fullName>
    </submittedName>
</protein>